<dbReference type="InterPro" id="IPR050557">
    <property type="entry name" value="RTX_toxin/Mannuronan_C5-epim"/>
</dbReference>
<dbReference type="RefSeq" id="WP_271053347.1">
    <property type="nucleotide sequence ID" value="NZ_JAQIIO010000002.1"/>
</dbReference>
<evidence type="ECO:0000313" key="5">
    <source>
        <dbReference type="Proteomes" id="UP001528040"/>
    </source>
</evidence>
<dbReference type="Pfam" id="PF00353">
    <property type="entry name" value="HemolysinCabind"/>
    <property type="match status" value="1"/>
</dbReference>
<dbReference type="InterPro" id="IPR018511">
    <property type="entry name" value="Hemolysin-typ_Ca-bd_CS"/>
</dbReference>
<dbReference type="InterPro" id="IPR011049">
    <property type="entry name" value="Serralysin-like_metalloprot_C"/>
</dbReference>
<accession>A0ABT4VZM7</accession>
<keyword evidence="5" id="KW-1185">Reference proteome</keyword>
<comment type="caution">
    <text evidence="4">The sequence shown here is derived from an EMBL/GenBank/DDBJ whole genome shotgun (WGS) entry which is preliminary data.</text>
</comment>
<evidence type="ECO:0000256" key="2">
    <source>
        <dbReference type="ARBA" id="ARBA00022525"/>
    </source>
</evidence>
<evidence type="ECO:0000256" key="3">
    <source>
        <dbReference type="SAM" id="MobiDB-lite"/>
    </source>
</evidence>
<reference evidence="4 5" key="1">
    <citation type="submission" date="2023-01" db="EMBL/GenBank/DDBJ databases">
        <authorList>
            <person name="Yoon J.-W."/>
        </authorList>
    </citation>
    <scope>NUCLEOTIDE SEQUENCE [LARGE SCALE GENOMIC DNA]</scope>
    <source>
        <strain evidence="4 5">KMU-50</strain>
    </source>
</reference>
<dbReference type="PANTHER" id="PTHR38340">
    <property type="entry name" value="S-LAYER PROTEIN"/>
    <property type="match status" value="1"/>
</dbReference>
<dbReference type="PROSITE" id="PS00330">
    <property type="entry name" value="HEMOLYSIN_CALCIUM"/>
    <property type="match status" value="4"/>
</dbReference>
<protein>
    <submittedName>
        <fullName evidence="4">Calcium-binding protein</fullName>
    </submittedName>
</protein>
<name>A0ABT4VZM7_9RHOB</name>
<dbReference type="PRINTS" id="PR00313">
    <property type="entry name" value="CABNDNGRPT"/>
</dbReference>
<dbReference type="Gene3D" id="2.150.10.10">
    <property type="entry name" value="Serralysin-like metalloprotease, C-terminal"/>
    <property type="match status" value="1"/>
</dbReference>
<comment type="subcellular location">
    <subcellularLocation>
        <location evidence="1">Secreted</location>
    </subcellularLocation>
</comment>
<dbReference type="PANTHER" id="PTHR38340:SF1">
    <property type="entry name" value="S-LAYER PROTEIN"/>
    <property type="match status" value="1"/>
</dbReference>
<evidence type="ECO:0000313" key="4">
    <source>
        <dbReference type="EMBL" id="MDA5093666.1"/>
    </source>
</evidence>
<dbReference type="InterPro" id="IPR001343">
    <property type="entry name" value="Hemolysn_Ca-bd"/>
</dbReference>
<keyword evidence="2" id="KW-0964">Secreted</keyword>
<feature type="region of interest" description="Disordered" evidence="3">
    <location>
        <begin position="1"/>
        <end position="25"/>
    </location>
</feature>
<dbReference type="EMBL" id="JAQIIO010000002">
    <property type="protein sequence ID" value="MDA5093666.1"/>
    <property type="molecule type" value="Genomic_DNA"/>
</dbReference>
<gene>
    <name evidence="4" type="ORF">O2N63_06140</name>
</gene>
<dbReference type="SUPFAM" id="SSF51120">
    <property type="entry name" value="beta-Roll"/>
    <property type="match status" value="1"/>
</dbReference>
<sequence length="467" mass="49003">MPRKNSSGGGKNSNSTPPAGAIVGTDGNDTIDVLSLLGPATTGDDEIWGLGGDDFIDGGPGNDTIEGGDGNDTLYGGEGDDIINGGAGGDLIWGGPGSDVIDGGGGKFDTVIYYGIEGVDYSVEEITETKPNGRSTVIGYTVTSLDGSGDIDTLTNVETILFVETPAPGTVITQGDADFTQFDQSVSIDVLANDYIEGSTPGTGLSITAITDVQIDLDGDGINDVDLIPDGADLNYFNDADGGILNDGSILTLNPDGTLTWDPNGQYDTQPAQGDSPPVVHFWYEASDGAGGADYGDVTIQVTYPAPSGTISFENMELIDPYHALVLGIYQYADGPDGSYTVSQLNSATQYFEERDTSTTDYDYDGDGDDEFKVWTDPNGTTHEMNIHHRDLDVFDFVSVDFSELDVGETATISLADTSGAIYAQLMVTEADLDANGTYLLNEADVGQFSIEANAGGEFYIDDVFVL</sequence>
<organism evidence="4 5">
    <name type="scientific">Aliiroseovarius salicola</name>
    <dbReference type="NCBI Taxonomy" id="3009082"/>
    <lineage>
        <taxon>Bacteria</taxon>
        <taxon>Pseudomonadati</taxon>
        <taxon>Pseudomonadota</taxon>
        <taxon>Alphaproteobacteria</taxon>
        <taxon>Rhodobacterales</taxon>
        <taxon>Paracoccaceae</taxon>
        <taxon>Aliiroseovarius</taxon>
    </lineage>
</organism>
<dbReference type="Proteomes" id="UP001528040">
    <property type="component" value="Unassembled WGS sequence"/>
</dbReference>
<proteinExistence type="predicted"/>
<evidence type="ECO:0000256" key="1">
    <source>
        <dbReference type="ARBA" id="ARBA00004613"/>
    </source>
</evidence>